<keyword evidence="3" id="KW-1185">Reference proteome</keyword>
<reference evidence="2" key="1">
    <citation type="journal article" date="2022" name="Int. J. Mol. Sci.">
        <title>Draft Genome of Tanacetum Coccineum: Genomic Comparison of Closely Related Tanacetum-Family Plants.</title>
        <authorList>
            <person name="Yamashiro T."/>
            <person name="Shiraishi A."/>
            <person name="Nakayama K."/>
            <person name="Satake H."/>
        </authorList>
    </citation>
    <scope>NUCLEOTIDE SEQUENCE</scope>
</reference>
<comment type="caution">
    <text evidence="2">The sequence shown here is derived from an EMBL/GenBank/DDBJ whole genome shotgun (WGS) entry which is preliminary data.</text>
</comment>
<accession>A0ABQ5GKD5</accession>
<organism evidence="2 3">
    <name type="scientific">Tanacetum coccineum</name>
    <dbReference type="NCBI Taxonomy" id="301880"/>
    <lineage>
        <taxon>Eukaryota</taxon>
        <taxon>Viridiplantae</taxon>
        <taxon>Streptophyta</taxon>
        <taxon>Embryophyta</taxon>
        <taxon>Tracheophyta</taxon>
        <taxon>Spermatophyta</taxon>
        <taxon>Magnoliopsida</taxon>
        <taxon>eudicotyledons</taxon>
        <taxon>Gunneridae</taxon>
        <taxon>Pentapetalae</taxon>
        <taxon>asterids</taxon>
        <taxon>campanulids</taxon>
        <taxon>Asterales</taxon>
        <taxon>Asteraceae</taxon>
        <taxon>Asteroideae</taxon>
        <taxon>Anthemideae</taxon>
        <taxon>Anthemidinae</taxon>
        <taxon>Tanacetum</taxon>
    </lineage>
</organism>
<dbReference type="PANTHER" id="PTHR33116">
    <property type="entry name" value="REVERSE TRANSCRIPTASE ZINC-BINDING DOMAIN-CONTAINING PROTEIN-RELATED-RELATED"/>
    <property type="match status" value="1"/>
</dbReference>
<dbReference type="InterPro" id="IPR043502">
    <property type="entry name" value="DNA/RNA_pol_sf"/>
</dbReference>
<reference evidence="2" key="2">
    <citation type="submission" date="2022-01" db="EMBL/GenBank/DDBJ databases">
        <authorList>
            <person name="Yamashiro T."/>
            <person name="Shiraishi A."/>
            <person name="Satake H."/>
            <person name="Nakayama K."/>
        </authorList>
    </citation>
    <scope>NUCLEOTIDE SEQUENCE</scope>
</reference>
<name>A0ABQ5GKD5_9ASTR</name>
<dbReference type="CDD" id="cd01650">
    <property type="entry name" value="RT_nLTR_like"/>
    <property type="match status" value="1"/>
</dbReference>
<evidence type="ECO:0000313" key="2">
    <source>
        <dbReference type="EMBL" id="GJT76141.1"/>
    </source>
</evidence>
<dbReference type="Proteomes" id="UP001151760">
    <property type="component" value="Unassembled WGS sequence"/>
</dbReference>
<proteinExistence type="predicted"/>
<evidence type="ECO:0000259" key="1">
    <source>
        <dbReference type="PROSITE" id="PS50878"/>
    </source>
</evidence>
<dbReference type="EMBL" id="BQNB010018598">
    <property type="protein sequence ID" value="GJT76141.1"/>
    <property type="molecule type" value="Genomic_DNA"/>
</dbReference>
<keyword evidence="2" id="KW-0808">Transferase</keyword>
<dbReference type="Pfam" id="PF00078">
    <property type="entry name" value="RVT_1"/>
    <property type="match status" value="1"/>
</dbReference>
<gene>
    <name evidence="2" type="ORF">Tco_1042866</name>
</gene>
<dbReference type="PANTHER" id="PTHR33116:SF76">
    <property type="entry name" value="DUF4283 DOMAIN-CONTAINING PROTEIN"/>
    <property type="match status" value="1"/>
</dbReference>
<keyword evidence="2" id="KW-0695">RNA-directed DNA polymerase</keyword>
<feature type="domain" description="Reverse transcriptase" evidence="1">
    <location>
        <begin position="201"/>
        <end position="455"/>
    </location>
</feature>
<keyword evidence="2" id="KW-0548">Nucleotidyltransferase</keyword>
<evidence type="ECO:0000313" key="3">
    <source>
        <dbReference type="Proteomes" id="UP001151760"/>
    </source>
</evidence>
<dbReference type="SUPFAM" id="SSF56672">
    <property type="entry name" value="DNA/RNA polymerases"/>
    <property type="match status" value="1"/>
</dbReference>
<dbReference type="GO" id="GO:0003964">
    <property type="term" value="F:RNA-directed DNA polymerase activity"/>
    <property type="evidence" value="ECO:0007669"/>
    <property type="project" value="UniProtKB-KW"/>
</dbReference>
<dbReference type="PROSITE" id="PS50878">
    <property type="entry name" value="RT_POL"/>
    <property type="match status" value="1"/>
</dbReference>
<protein>
    <submittedName>
        <fullName evidence="2">RNA-directed DNA polymerase, eukaryota, reverse transcriptase zinc-binding domain protein</fullName>
    </submittedName>
</protein>
<sequence>MKKDLKKLTWKDGNIFDKVKSLRDHLKEIQTKIDKDPDNKLLREAESKVLAEYVDSMKDGEKLLFQKSKVKWLSLGDRNNAYFHKVLKSRGHKSRINQINDENGNCFYGKEVAEQFVKHFQGFLGKVVQVKELDSIDYLFKTKLSSEDALFMISEISDEEIKNAMFFIDSNKVPGPDGFSSLFFKKARSIVGKDVCRAVKDFFDNGKIMREINSTIISLVPKILTPNKVTVFRPIASCNVLYKCISKIITERMKIGLRKIVGYERKDGPSRVAMKIDIQKAYDTVNWQFLEVILKGFGFHCKMVNWIIKCVTTTSFSICVNGESFSYFKRGRGLRQADPMSPYLFTLVMEILTLIVEKRVEGSKEFKYHFGCKEMKLTHVCFADDLMMFSHGDKKFVMVLKKVIEEFGSIAGLLPNYNKSTIIFGSMAKEEKQIILSSIPFRVEKLPVKYLGVPLTSKRIGVKNCQLIASVLESIHMYWTSVFLLPQAVINDINNPKSEGGLGLKHLGVWNKAMFAKHLWHLAMNKVSQWVKWVNIVKLKGKSIWTANEEVWDSWGWKNILRLKDEVRQYLVKKVGDGGTTSVIYDNWSNIRVLQSFITQRSI</sequence>
<dbReference type="InterPro" id="IPR000477">
    <property type="entry name" value="RT_dom"/>
</dbReference>